<accession>A0A4U9D7G9</accession>
<protein>
    <submittedName>
        <fullName evidence="1">Uncharacterized protein</fullName>
    </submittedName>
</protein>
<sequence length="85" mass="9175">MQHHVAVGGEDGEGQGVVVKVAMPDLLFHPYLRGSGMQLIEIHRAQTAGKQQLLGIKQLIQLMGGLLPGNKRGYSPCQAGEQEEK</sequence>
<evidence type="ECO:0000313" key="2">
    <source>
        <dbReference type="Proteomes" id="UP000339249"/>
    </source>
</evidence>
<proteinExistence type="predicted"/>
<dbReference type="AlphaFoldDB" id="A0A4U9D7G9"/>
<organism evidence="1 2">
    <name type="scientific">Raoultella terrigena</name>
    <name type="common">Klebsiella terrigena</name>
    <dbReference type="NCBI Taxonomy" id="577"/>
    <lineage>
        <taxon>Bacteria</taxon>
        <taxon>Pseudomonadati</taxon>
        <taxon>Pseudomonadota</taxon>
        <taxon>Gammaproteobacteria</taxon>
        <taxon>Enterobacterales</taxon>
        <taxon>Enterobacteriaceae</taxon>
        <taxon>Klebsiella/Raoultella group</taxon>
        <taxon>Raoultella</taxon>
    </lineage>
</organism>
<name>A0A4U9D7G9_RAOTE</name>
<dbReference type="EMBL" id="CABDVU010000001">
    <property type="protein sequence ID" value="VTN11775.1"/>
    <property type="molecule type" value="Genomic_DNA"/>
</dbReference>
<dbReference type="Proteomes" id="UP000339249">
    <property type="component" value="Unassembled WGS sequence"/>
</dbReference>
<gene>
    <name evidence="1" type="ORF">NCTC9185_03734</name>
</gene>
<reference evidence="1 2" key="1">
    <citation type="submission" date="2019-04" db="EMBL/GenBank/DDBJ databases">
        <authorList>
            <consortium name="Pathogen Informatics"/>
        </authorList>
    </citation>
    <scope>NUCLEOTIDE SEQUENCE [LARGE SCALE GENOMIC DNA]</scope>
    <source>
        <strain evidence="1 2">NCTC9185</strain>
    </source>
</reference>
<evidence type="ECO:0000313" key="1">
    <source>
        <dbReference type="EMBL" id="VTN11775.1"/>
    </source>
</evidence>